<dbReference type="Pfam" id="PF01757">
    <property type="entry name" value="Acyl_transf_3"/>
    <property type="match status" value="1"/>
</dbReference>
<keyword evidence="2" id="KW-1133">Transmembrane helix</keyword>
<keyword evidence="4" id="KW-0808">Transferase</keyword>
<evidence type="ECO:0000313" key="5">
    <source>
        <dbReference type="Proteomes" id="UP000638560"/>
    </source>
</evidence>
<gene>
    <name evidence="4" type="ORF">I0C86_04225</name>
</gene>
<feature type="transmembrane region" description="Helical" evidence="2">
    <location>
        <begin position="277"/>
        <end position="296"/>
    </location>
</feature>
<keyword evidence="2" id="KW-0472">Membrane</keyword>
<comment type="caution">
    <text evidence="4">The sequence shown here is derived from an EMBL/GenBank/DDBJ whole genome shotgun (WGS) entry which is preliminary data.</text>
</comment>
<keyword evidence="4" id="KW-0012">Acyltransferase</keyword>
<feature type="transmembrane region" description="Helical" evidence="2">
    <location>
        <begin position="37"/>
        <end position="55"/>
    </location>
</feature>
<evidence type="ECO:0000256" key="1">
    <source>
        <dbReference type="SAM" id="MobiDB-lite"/>
    </source>
</evidence>
<feature type="compositionally biased region" description="Basic and acidic residues" evidence="1">
    <location>
        <begin position="17"/>
        <end position="27"/>
    </location>
</feature>
<dbReference type="InterPro" id="IPR050879">
    <property type="entry name" value="Acyltransferase_3"/>
</dbReference>
<evidence type="ECO:0000256" key="2">
    <source>
        <dbReference type="SAM" id="Phobius"/>
    </source>
</evidence>
<feature type="transmembrane region" description="Helical" evidence="2">
    <location>
        <begin position="191"/>
        <end position="212"/>
    </location>
</feature>
<dbReference type="InterPro" id="IPR002656">
    <property type="entry name" value="Acyl_transf_3_dom"/>
</dbReference>
<organism evidence="4 5">
    <name type="scientific">Plantactinospora alkalitolerans</name>
    <dbReference type="NCBI Taxonomy" id="2789879"/>
    <lineage>
        <taxon>Bacteria</taxon>
        <taxon>Bacillati</taxon>
        <taxon>Actinomycetota</taxon>
        <taxon>Actinomycetes</taxon>
        <taxon>Micromonosporales</taxon>
        <taxon>Micromonosporaceae</taxon>
        <taxon>Plantactinospora</taxon>
    </lineage>
</organism>
<feature type="transmembrane region" description="Helical" evidence="2">
    <location>
        <begin position="114"/>
        <end position="136"/>
    </location>
</feature>
<proteinExistence type="predicted"/>
<feature type="transmembrane region" description="Helical" evidence="2">
    <location>
        <begin position="317"/>
        <end position="336"/>
    </location>
</feature>
<evidence type="ECO:0000259" key="3">
    <source>
        <dbReference type="Pfam" id="PF01757"/>
    </source>
</evidence>
<feature type="transmembrane region" description="Helical" evidence="2">
    <location>
        <begin position="164"/>
        <end position="184"/>
    </location>
</feature>
<keyword evidence="5" id="KW-1185">Reference proteome</keyword>
<feature type="region of interest" description="Disordered" evidence="1">
    <location>
        <begin position="1"/>
        <end position="27"/>
    </location>
</feature>
<protein>
    <submittedName>
        <fullName evidence="4">Acyltransferase</fullName>
    </submittedName>
</protein>
<evidence type="ECO:0000313" key="4">
    <source>
        <dbReference type="EMBL" id="MBF9128203.1"/>
    </source>
</evidence>
<name>A0ABS0GPT0_9ACTN</name>
<feature type="transmembrane region" description="Helical" evidence="2">
    <location>
        <begin position="224"/>
        <end position="241"/>
    </location>
</feature>
<feature type="transmembrane region" description="Helical" evidence="2">
    <location>
        <begin position="248"/>
        <end position="265"/>
    </location>
</feature>
<dbReference type="Proteomes" id="UP000638560">
    <property type="component" value="Unassembled WGS sequence"/>
</dbReference>
<dbReference type="EMBL" id="JADPUN010000062">
    <property type="protein sequence ID" value="MBF9128203.1"/>
    <property type="molecule type" value="Genomic_DNA"/>
</dbReference>
<sequence>MRTAHVVHGGGNGGDAPRPRPRTDDGGHRRVAGLDGIRGLAALYVVLHHCWLLAFPGYPVNTGPEWLGWLLHGRFAVVVFITLSGFSLAIAPARNGWQSCGNLRFARRRAWRVLPAYWAALVFSLLIAGAVTPLPLSAPPSARSVVVYGLLMQDVVVAPVPNGAFWSIAVEAGLYLVFPLLLLVRRRAGAASTLAAVTVPVVAIGLLCPDVSTTAKATGFTLELAPLFTLGLLAAGIVSAGDQVRRWPWHWLALLAAAPVVLLTVREGSVWTVNHYYWIDLAIGPAIALLLAAVATRRSAGLGWLLATRPVRGLGRFSYSLYLIHLPIVGLISRRIVAPHVGPGLPRFWITLVLAVPICVAAARLFAAVFEIPFQQHRSWAPLKALARKRWERVRSTPPG</sequence>
<dbReference type="PANTHER" id="PTHR23028:SF53">
    <property type="entry name" value="ACYL_TRANSF_3 DOMAIN-CONTAINING PROTEIN"/>
    <property type="match status" value="1"/>
</dbReference>
<reference evidence="4 5" key="1">
    <citation type="submission" date="2020-11" db="EMBL/GenBank/DDBJ databases">
        <title>A novel isolate from a Black sea contaminated sediment with potential to produce alkanes: Plantactinospora alkalitolerans sp. nov.</title>
        <authorList>
            <person name="Carro L."/>
            <person name="Veyisoglu A."/>
            <person name="Guven K."/>
            <person name="Schumann P."/>
            <person name="Klenk H.-P."/>
            <person name="Sahin N."/>
        </authorList>
    </citation>
    <scope>NUCLEOTIDE SEQUENCE [LARGE SCALE GENOMIC DNA]</scope>
    <source>
        <strain evidence="4 5">S1510</strain>
    </source>
</reference>
<accession>A0ABS0GPT0</accession>
<feature type="transmembrane region" description="Helical" evidence="2">
    <location>
        <begin position="75"/>
        <end position="93"/>
    </location>
</feature>
<feature type="domain" description="Acyltransferase 3" evidence="3">
    <location>
        <begin position="32"/>
        <end position="363"/>
    </location>
</feature>
<dbReference type="PANTHER" id="PTHR23028">
    <property type="entry name" value="ACETYLTRANSFERASE"/>
    <property type="match status" value="1"/>
</dbReference>
<keyword evidence="2" id="KW-0812">Transmembrane</keyword>
<dbReference type="GO" id="GO:0016746">
    <property type="term" value="F:acyltransferase activity"/>
    <property type="evidence" value="ECO:0007669"/>
    <property type="project" value="UniProtKB-KW"/>
</dbReference>
<feature type="transmembrane region" description="Helical" evidence="2">
    <location>
        <begin position="348"/>
        <end position="370"/>
    </location>
</feature>